<name>A0A0C9TVI8_SPHS4</name>
<accession>A0A0C9TVI8</accession>
<protein>
    <submittedName>
        <fullName evidence="1">Uncharacterized protein</fullName>
    </submittedName>
</protein>
<sequence>MESTRLPVEGHLSLGFIQVWFVAEFAERMFGNMRKKIFAYVIPRDLDSVPEGRERPSKALATPLLSDIMATPLPSFAFNVVGLAELNRRWLEAKHPTDAKLQSKICTFFLVYVATIPDAPASEGKFYYVLTKHMGLMSKQTSKKDKTTFF</sequence>
<organism evidence="1 2">
    <name type="scientific">Sphaerobolus stellatus (strain SS14)</name>
    <dbReference type="NCBI Taxonomy" id="990650"/>
    <lineage>
        <taxon>Eukaryota</taxon>
        <taxon>Fungi</taxon>
        <taxon>Dikarya</taxon>
        <taxon>Basidiomycota</taxon>
        <taxon>Agaricomycotina</taxon>
        <taxon>Agaricomycetes</taxon>
        <taxon>Phallomycetidae</taxon>
        <taxon>Geastrales</taxon>
        <taxon>Sphaerobolaceae</taxon>
        <taxon>Sphaerobolus</taxon>
    </lineage>
</organism>
<proteinExistence type="predicted"/>
<dbReference type="HOGENOM" id="CLU_1741742_0_0_1"/>
<gene>
    <name evidence="1" type="ORF">M422DRAFT_55789</name>
</gene>
<dbReference type="EMBL" id="KN837396">
    <property type="protein sequence ID" value="KIJ25834.1"/>
    <property type="molecule type" value="Genomic_DNA"/>
</dbReference>
<reference evidence="1 2" key="1">
    <citation type="submission" date="2014-06" db="EMBL/GenBank/DDBJ databases">
        <title>Evolutionary Origins and Diversification of the Mycorrhizal Mutualists.</title>
        <authorList>
            <consortium name="DOE Joint Genome Institute"/>
            <consortium name="Mycorrhizal Genomics Consortium"/>
            <person name="Kohler A."/>
            <person name="Kuo A."/>
            <person name="Nagy L.G."/>
            <person name="Floudas D."/>
            <person name="Copeland A."/>
            <person name="Barry K.W."/>
            <person name="Cichocki N."/>
            <person name="Veneault-Fourrey C."/>
            <person name="LaButti K."/>
            <person name="Lindquist E.A."/>
            <person name="Lipzen A."/>
            <person name="Lundell T."/>
            <person name="Morin E."/>
            <person name="Murat C."/>
            <person name="Riley R."/>
            <person name="Ohm R."/>
            <person name="Sun H."/>
            <person name="Tunlid A."/>
            <person name="Henrissat B."/>
            <person name="Grigoriev I.V."/>
            <person name="Hibbett D.S."/>
            <person name="Martin F."/>
        </authorList>
    </citation>
    <scope>NUCLEOTIDE SEQUENCE [LARGE SCALE GENOMIC DNA]</scope>
    <source>
        <strain evidence="1 2">SS14</strain>
    </source>
</reference>
<dbReference type="Proteomes" id="UP000054279">
    <property type="component" value="Unassembled WGS sequence"/>
</dbReference>
<evidence type="ECO:0000313" key="1">
    <source>
        <dbReference type="EMBL" id="KIJ25834.1"/>
    </source>
</evidence>
<dbReference type="AlphaFoldDB" id="A0A0C9TVI8"/>
<evidence type="ECO:0000313" key="2">
    <source>
        <dbReference type="Proteomes" id="UP000054279"/>
    </source>
</evidence>
<keyword evidence="2" id="KW-1185">Reference proteome</keyword>